<reference evidence="8 9" key="1">
    <citation type="submission" date="2019-03" db="EMBL/GenBank/DDBJ databases">
        <title>Genomic Encyclopedia of Archaeal and Bacterial Type Strains, Phase II (KMG-II): from individual species to whole genera.</title>
        <authorList>
            <person name="Goeker M."/>
        </authorList>
    </citation>
    <scope>NUCLEOTIDE SEQUENCE [LARGE SCALE GENOMIC DNA]</scope>
    <source>
        <strain evidence="8 9">DSM 45499</strain>
    </source>
</reference>
<dbReference type="InterPro" id="IPR001460">
    <property type="entry name" value="PCN-bd_Tpept"/>
</dbReference>
<comment type="caution">
    <text evidence="8">The sequence shown here is derived from an EMBL/GenBank/DDBJ whole genome shotgun (WGS) entry which is preliminary data.</text>
</comment>
<dbReference type="Gene3D" id="3.40.710.10">
    <property type="entry name" value="DD-peptidase/beta-lactamase superfamily"/>
    <property type="match status" value="1"/>
</dbReference>
<evidence type="ECO:0000256" key="4">
    <source>
        <dbReference type="SAM" id="MobiDB-lite"/>
    </source>
</evidence>
<feature type="compositionally biased region" description="Basic residues" evidence="4">
    <location>
        <begin position="56"/>
        <end position="73"/>
    </location>
</feature>
<feature type="domain" description="Penicillin-binding protein dimerisation" evidence="7">
    <location>
        <begin position="123"/>
        <end position="297"/>
    </location>
</feature>
<dbReference type="GO" id="GO:0005886">
    <property type="term" value="C:plasma membrane"/>
    <property type="evidence" value="ECO:0007669"/>
    <property type="project" value="TreeGrafter"/>
</dbReference>
<proteinExistence type="inferred from homology"/>
<dbReference type="GO" id="GO:0051301">
    <property type="term" value="P:cell division"/>
    <property type="evidence" value="ECO:0007669"/>
    <property type="project" value="UniProtKB-KW"/>
</dbReference>
<feature type="compositionally biased region" description="Low complexity" evidence="4">
    <location>
        <begin position="15"/>
        <end position="35"/>
    </location>
</feature>
<dbReference type="Pfam" id="PF00905">
    <property type="entry name" value="Transpeptidase"/>
    <property type="match status" value="1"/>
</dbReference>
<dbReference type="AlphaFoldDB" id="A0A4R7VBK3"/>
<evidence type="ECO:0000256" key="2">
    <source>
        <dbReference type="ARBA" id="ARBA00007171"/>
    </source>
</evidence>
<dbReference type="EMBL" id="SOCP01000011">
    <property type="protein sequence ID" value="TDV46317.1"/>
    <property type="molecule type" value="Genomic_DNA"/>
</dbReference>
<dbReference type="Proteomes" id="UP000294927">
    <property type="component" value="Unassembled WGS sequence"/>
</dbReference>
<dbReference type="Gene3D" id="3.90.1310.10">
    <property type="entry name" value="Penicillin-binding protein 2a (Domain 2)"/>
    <property type="match status" value="1"/>
</dbReference>
<evidence type="ECO:0000259" key="6">
    <source>
        <dbReference type="Pfam" id="PF00905"/>
    </source>
</evidence>
<evidence type="ECO:0000256" key="3">
    <source>
        <dbReference type="ARBA" id="ARBA00023136"/>
    </source>
</evidence>
<evidence type="ECO:0000313" key="9">
    <source>
        <dbReference type="Proteomes" id="UP000294927"/>
    </source>
</evidence>
<dbReference type="SUPFAM" id="SSF56519">
    <property type="entry name" value="Penicillin binding protein dimerisation domain"/>
    <property type="match status" value="1"/>
</dbReference>
<comment type="similarity">
    <text evidence="2">Belongs to the transpeptidase family.</text>
</comment>
<sequence length="684" mass="73571">MPGQPRIDRPHPGRRPGAPARRPVQRVAAAGVPSRGRGGLPPRGAVHGSGRPLPPVHRRPVGPRRLPRKKRRQANHHLRVITVRFLLIAALVAAGLKLVQVQGFEAEALAAKAQRQRTTEIDLPAKRGSIVDRNGVQLAFSVESRALAFRPNAMRDDVATYNKNIKDGKTEGTPLNYDTETEAIAKGVSRKVHVDEHELLGKLRSDKDFLYLAFNVEPAVARELQQEFPSLITEYRADREYPGKTTAANIIGVANWRTDDPDPEKHDLHGLAGLEGLRDNQLAGTPGRQTVATEEGNDGVVIPGPERDVKPAVDGSSIELTIDADLQYFLQQSLSDYVAKAQARGGSAVIMDAKTGEIYALADDKTFDPSQSGWDPALMGDPASTTPFEPGSVNKIITALCSIDYNITSPLDVHQVKGSIRVADRTIEDAWSHPTQPFTTTGIFAKSSNVGTLMLAQECGEDRFSDLVKKLGLGKRTGVGLPGESAGRVPPRGQWSGSTFGNLPIGQGLSMTVLQMAGMYQAVANDGVRVPPRIVAARVTPDGKRIPEPAAKPVRVVDAKTAKTVRDMFRAVVQKGGGLNNGTGVPAALTGYQISGKTGTAQQTKDDGTGYSQEDYWITFAGIFPADAPRFVVGIMIDRPHYFGGPPEGKSAAPLFHDVASHLAQKYNIPLSKEESPVVPLITS</sequence>
<feature type="compositionally biased region" description="Basic and acidic residues" evidence="4">
    <location>
        <begin position="1"/>
        <end position="11"/>
    </location>
</feature>
<feature type="domain" description="Penicillin-binding protein transpeptidase" evidence="6">
    <location>
        <begin position="346"/>
        <end position="659"/>
    </location>
</feature>
<dbReference type="SUPFAM" id="SSF56601">
    <property type="entry name" value="beta-lactamase/transpeptidase-like"/>
    <property type="match status" value="1"/>
</dbReference>
<evidence type="ECO:0000313" key="8">
    <source>
        <dbReference type="EMBL" id="TDV46317.1"/>
    </source>
</evidence>
<evidence type="ECO:0000259" key="7">
    <source>
        <dbReference type="Pfam" id="PF03717"/>
    </source>
</evidence>
<keyword evidence="5" id="KW-1133">Transmembrane helix</keyword>
<dbReference type="RefSeq" id="WP_133905957.1">
    <property type="nucleotide sequence ID" value="NZ_SOCP01000011.1"/>
</dbReference>
<keyword evidence="8" id="KW-0131">Cell cycle</keyword>
<comment type="subcellular location">
    <subcellularLocation>
        <location evidence="1">Membrane</location>
    </subcellularLocation>
</comment>
<accession>A0A4R7VBK3</accession>
<keyword evidence="5" id="KW-0812">Transmembrane</keyword>
<evidence type="ECO:0000256" key="1">
    <source>
        <dbReference type="ARBA" id="ARBA00004370"/>
    </source>
</evidence>
<dbReference type="InterPro" id="IPR036138">
    <property type="entry name" value="PBP_dimer_sf"/>
</dbReference>
<gene>
    <name evidence="8" type="ORF">CLV71_111276</name>
</gene>
<dbReference type="InterPro" id="IPR012338">
    <property type="entry name" value="Beta-lactam/transpept-like"/>
</dbReference>
<dbReference type="InterPro" id="IPR005311">
    <property type="entry name" value="PBP_dimer"/>
</dbReference>
<dbReference type="OrthoDB" id="9789078at2"/>
<dbReference type="GO" id="GO:0008658">
    <property type="term" value="F:penicillin binding"/>
    <property type="evidence" value="ECO:0007669"/>
    <property type="project" value="InterPro"/>
</dbReference>
<dbReference type="Gene3D" id="3.30.450.330">
    <property type="match status" value="1"/>
</dbReference>
<organism evidence="8 9">
    <name type="scientific">Actinophytocola oryzae</name>
    <dbReference type="NCBI Taxonomy" id="502181"/>
    <lineage>
        <taxon>Bacteria</taxon>
        <taxon>Bacillati</taxon>
        <taxon>Actinomycetota</taxon>
        <taxon>Actinomycetes</taxon>
        <taxon>Pseudonocardiales</taxon>
        <taxon>Pseudonocardiaceae</taxon>
    </lineage>
</organism>
<dbReference type="PANTHER" id="PTHR30627:SF1">
    <property type="entry name" value="PEPTIDOGLYCAN D,D-TRANSPEPTIDASE FTSI"/>
    <property type="match status" value="1"/>
</dbReference>
<feature type="region of interest" description="Disordered" evidence="4">
    <location>
        <begin position="1"/>
        <end position="73"/>
    </location>
</feature>
<evidence type="ECO:0000256" key="5">
    <source>
        <dbReference type="SAM" id="Phobius"/>
    </source>
</evidence>
<protein>
    <submittedName>
        <fullName evidence="8">Cell division protein FtsI (Penicillin-binding protein 3)</fullName>
    </submittedName>
</protein>
<dbReference type="InterPro" id="IPR050515">
    <property type="entry name" value="Beta-lactam/transpept"/>
</dbReference>
<dbReference type="GO" id="GO:0071555">
    <property type="term" value="P:cell wall organization"/>
    <property type="evidence" value="ECO:0007669"/>
    <property type="project" value="TreeGrafter"/>
</dbReference>
<dbReference type="Pfam" id="PF03717">
    <property type="entry name" value="PBP_dimer"/>
    <property type="match status" value="1"/>
</dbReference>
<name>A0A4R7VBK3_9PSEU</name>
<dbReference type="PANTHER" id="PTHR30627">
    <property type="entry name" value="PEPTIDOGLYCAN D,D-TRANSPEPTIDASE"/>
    <property type="match status" value="1"/>
</dbReference>
<feature type="transmembrane region" description="Helical" evidence="5">
    <location>
        <begin position="78"/>
        <end position="99"/>
    </location>
</feature>
<keyword evidence="9" id="KW-1185">Reference proteome</keyword>
<keyword evidence="3 5" id="KW-0472">Membrane</keyword>
<keyword evidence="8" id="KW-0132">Cell division</keyword>